<evidence type="ECO:0000313" key="3">
    <source>
        <dbReference type="EMBL" id="CAD6504150.1"/>
    </source>
</evidence>
<dbReference type="EMBL" id="CAJHIT010000008">
    <property type="protein sequence ID" value="CAD6504150.1"/>
    <property type="molecule type" value="Genomic_DNA"/>
</dbReference>
<feature type="compositionally biased region" description="Basic and acidic residues" evidence="1">
    <location>
        <begin position="135"/>
        <end position="146"/>
    </location>
</feature>
<evidence type="ECO:0000256" key="2">
    <source>
        <dbReference type="SAM" id="SignalP"/>
    </source>
</evidence>
<gene>
    <name evidence="3" type="ORF">BGTH12_LOCUS5508</name>
</gene>
<accession>A0A9W4DA71</accession>
<dbReference type="AlphaFoldDB" id="A0A9W4DA71"/>
<feature type="signal peptide" evidence="2">
    <location>
        <begin position="1"/>
        <end position="27"/>
    </location>
</feature>
<reference evidence="3" key="1">
    <citation type="submission" date="2020-10" db="EMBL/GenBank/DDBJ databases">
        <authorList>
            <person name="Muller C M."/>
        </authorList>
    </citation>
    <scope>NUCLEOTIDE SEQUENCE</scope>
    <source>
        <strain evidence="3">THUN-12</strain>
    </source>
</reference>
<comment type="caution">
    <text evidence="3">The sequence shown here is derived from an EMBL/GenBank/DDBJ whole genome shotgun (WGS) entry which is preliminary data.</text>
</comment>
<evidence type="ECO:0000256" key="1">
    <source>
        <dbReference type="SAM" id="MobiDB-lite"/>
    </source>
</evidence>
<feature type="region of interest" description="Disordered" evidence="1">
    <location>
        <begin position="106"/>
        <end position="153"/>
    </location>
</feature>
<organism evidence="3 4">
    <name type="scientific">Blumeria graminis f. sp. triticale</name>
    <dbReference type="NCBI Taxonomy" id="1689686"/>
    <lineage>
        <taxon>Eukaryota</taxon>
        <taxon>Fungi</taxon>
        <taxon>Dikarya</taxon>
        <taxon>Ascomycota</taxon>
        <taxon>Pezizomycotina</taxon>
        <taxon>Leotiomycetes</taxon>
        <taxon>Erysiphales</taxon>
        <taxon>Erysiphaceae</taxon>
        <taxon>Blumeria</taxon>
    </lineage>
</organism>
<protein>
    <submittedName>
        <fullName evidence="3">BgTH12-05885</fullName>
    </submittedName>
</protein>
<evidence type="ECO:0000313" key="4">
    <source>
        <dbReference type="Proteomes" id="UP000683417"/>
    </source>
</evidence>
<sequence>MPSVISILSSVNYLLSIALIFVPSVRSNPSFQSVTNTNIYTDSFSPALHEVSSISTPLAGFTEIKCESCTVRRGMVAANCAMVVKPETIVHVSMWKSRGSLICPRRASPLNSRHTKSKPSFVEKQNNHSKPTQRRTPELSTDKLKLPPDINLQSPDREARVESILALGVAMGFLLCLA</sequence>
<keyword evidence="2" id="KW-0732">Signal</keyword>
<dbReference type="Proteomes" id="UP000683417">
    <property type="component" value="Unassembled WGS sequence"/>
</dbReference>
<name>A0A9W4DA71_BLUGR</name>
<feature type="chain" id="PRO_5040739967" evidence="2">
    <location>
        <begin position="28"/>
        <end position="178"/>
    </location>
</feature>
<proteinExistence type="predicted"/>